<evidence type="ECO:0000256" key="1">
    <source>
        <dbReference type="ARBA" id="ARBA00023125"/>
    </source>
</evidence>
<evidence type="ECO:0000313" key="7">
    <source>
        <dbReference type="EMBL" id="TRL78720.1"/>
    </source>
</evidence>
<feature type="domain" description="HTH merR-type" evidence="3">
    <location>
        <begin position="1"/>
        <end position="69"/>
    </location>
</feature>
<dbReference type="InterPro" id="IPR009061">
    <property type="entry name" value="DNA-bd_dom_put_sf"/>
</dbReference>
<reference evidence="4" key="1">
    <citation type="submission" date="2013-03" db="EMBL/GenBank/DDBJ databases">
        <authorList>
            <person name="Borui P."/>
            <person name="Yunsong Y."/>
        </authorList>
    </citation>
    <scope>NUCLEOTIDE SEQUENCE</scope>
    <source>
        <strain evidence="4">SH32</strain>
    </source>
</reference>
<dbReference type="EMBL" id="PGWX01000235">
    <property type="protein sequence ID" value="PPJ76090.1"/>
    <property type="molecule type" value="Genomic_DNA"/>
</dbReference>
<evidence type="ECO:0000313" key="4">
    <source>
        <dbReference type="EMBL" id="AHX99865.1"/>
    </source>
</evidence>
<dbReference type="PROSITE" id="PS50937">
    <property type="entry name" value="HTH_MERR_2"/>
    <property type="match status" value="1"/>
</dbReference>
<proteinExistence type="predicted"/>
<dbReference type="SUPFAM" id="SSF46955">
    <property type="entry name" value="Putative DNA-binding domain"/>
    <property type="match status" value="1"/>
</dbReference>
<accession>A0A023UG85</accession>
<keyword evidence="1" id="KW-0238">DNA-binding</keyword>
<protein>
    <submittedName>
        <fullName evidence="4">MerR family transcriptional regulator</fullName>
    </submittedName>
</protein>
<dbReference type="CDD" id="cd01109">
    <property type="entry name" value="HTH_YyaN"/>
    <property type="match status" value="1"/>
</dbReference>
<evidence type="ECO:0000256" key="2">
    <source>
        <dbReference type="SAM" id="Coils"/>
    </source>
</evidence>
<dbReference type="PANTHER" id="PTHR30204:SF98">
    <property type="entry name" value="HTH-TYPE TRANSCRIPTIONAL REGULATOR ADHR"/>
    <property type="match status" value="1"/>
</dbReference>
<dbReference type="STRING" id="1283.ShL2_00083"/>
<dbReference type="InterPro" id="IPR047057">
    <property type="entry name" value="MerR_fam"/>
</dbReference>
<keyword evidence="10" id="KW-1185">Reference proteome</keyword>
<reference evidence="4" key="2">
    <citation type="journal article" date="2014" name="PLoS ONE">
        <title>Characterization of the staphylococcal cassette chromosome composite island of Staphylococcus haemolyticus SH32, a methicillin-resistant clinical isolate from China.</title>
        <authorList>
            <person name="Yu D."/>
            <person name="Pi B."/>
            <person name="Chen Y."/>
            <person name="Wang Y."/>
            <person name="Ruan Z."/>
            <person name="Otto M."/>
            <person name="Yu Y."/>
        </authorList>
    </citation>
    <scope>NUCLEOTIDE SEQUENCE</scope>
    <source>
        <strain evidence="4">SH32</strain>
    </source>
</reference>
<dbReference type="PATRIC" id="fig|1283.480.peg.998"/>
<feature type="coiled-coil region" evidence="2">
    <location>
        <begin position="76"/>
        <end position="103"/>
    </location>
</feature>
<dbReference type="EMBL" id="JAVSOO010000009">
    <property type="protein sequence ID" value="MDT4286359.1"/>
    <property type="molecule type" value="Genomic_DNA"/>
</dbReference>
<evidence type="ECO:0000313" key="5">
    <source>
        <dbReference type="EMBL" id="MDT4286359.1"/>
    </source>
</evidence>
<dbReference type="OMA" id="DAGSECC"/>
<reference evidence="7 9" key="4">
    <citation type="submission" date="2019-07" db="EMBL/GenBank/DDBJ databases">
        <title>Genome Sequencing and Assembly of Staphylococcus haemolyticus SDA2.</title>
        <authorList>
            <person name="Emmons C.B."/>
            <person name="Park C."/>
            <person name="Sevigny J.L."/>
            <person name="Andam C."/>
        </authorList>
    </citation>
    <scope>NUCLEOTIDE SEQUENCE [LARGE SCALE GENOMIC DNA]</scope>
    <source>
        <strain evidence="7 9">SDA2</strain>
    </source>
</reference>
<evidence type="ECO:0000259" key="3">
    <source>
        <dbReference type="PROSITE" id="PS50937"/>
    </source>
</evidence>
<gene>
    <name evidence="6" type="ORF">CV019_04685</name>
    <name evidence="7" type="ORF">FNL11_03860</name>
    <name evidence="5" type="ORF">RO950_04925</name>
    <name evidence="4" type="ORF">SHP0156</name>
</gene>
<dbReference type="Pfam" id="PF00376">
    <property type="entry name" value="MerR"/>
    <property type="match status" value="1"/>
</dbReference>
<dbReference type="GO" id="GO:0003700">
    <property type="term" value="F:DNA-binding transcription factor activity"/>
    <property type="evidence" value="ECO:0007669"/>
    <property type="project" value="InterPro"/>
</dbReference>
<dbReference type="GO" id="GO:0003677">
    <property type="term" value="F:DNA binding"/>
    <property type="evidence" value="ECO:0007669"/>
    <property type="project" value="UniProtKB-KW"/>
</dbReference>
<reference evidence="5 10" key="5">
    <citation type="submission" date="2023-08" db="EMBL/GenBank/DDBJ databases">
        <title>Genomic surveillance of Staphylococcus haemolyticus neonatal outbreak in southern France.</title>
        <authorList>
            <person name="Magnan C."/>
            <person name="Morsli M."/>
            <person name="Thiery B."/>
            <person name="Salipante F."/>
            <person name="Attar J."/>
            <person name="Massimo D.M."/>
            <person name="Ory J."/>
            <person name="Pantel A."/>
            <person name="Lavigne J.-P."/>
        </authorList>
    </citation>
    <scope>NUCLEOTIDE SEQUENCE [LARGE SCALE GENOMIC DNA]</scope>
    <source>
        <strain evidence="5 10">NSH026</strain>
    </source>
</reference>
<dbReference type="Proteomes" id="UP000316594">
    <property type="component" value="Unassembled WGS sequence"/>
</dbReference>
<dbReference type="Proteomes" id="UP001269271">
    <property type="component" value="Unassembled WGS sequence"/>
</dbReference>
<dbReference type="PANTHER" id="PTHR30204">
    <property type="entry name" value="REDOX-CYCLING DRUG-SENSING TRANSCRIPTIONAL ACTIVATOR SOXR"/>
    <property type="match status" value="1"/>
</dbReference>
<evidence type="ECO:0000313" key="9">
    <source>
        <dbReference type="Proteomes" id="UP000316594"/>
    </source>
</evidence>
<dbReference type="AlphaFoldDB" id="A0A023UG85"/>
<dbReference type="KEGG" id="shh:ShL2_00083"/>
<keyword evidence="2" id="KW-0175">Coiled coil</keyword>
<evidence type="ECO:0000313" key="8">
    <source>
        <dbReference type="Proteomes" id="UP000238153"/>
    </source>
</evidence>
<reference evidence="6 8" key="3">
    <citation type="submission" date="2017-11" db="EMBL/GenBank/DDBJ databases">
        <authorList>
            <person name="Founou R.C."/>
            <person name="Founou L."/>
            <person name="Allam M."/>
            <person name="Ismail A."/>
            <person name="Essack S.Y."/>
        </authorList>
    </citation>
    <scope>NUCLEOTIDE SEQUENCE [LARGE SCALE GENOMIC DNA]</scope>
    <source>
        <strain evidence="6 8">G811N2B1</strain>
    </source>
</reference>
<dbReference type="SMART" id="SM00422">
    <property type="entry name" value="HTH_MERR"/>
    <property type="match status" value="1"/>
</dbReference>
<dbReference type="RefSeq" id="WP_011274485.1">
    <property type="nucleotide sequence ID" value="NZ_CAJCFW010000031.1"/>
</dbReference>
<dbReference type="Proteomes" id="UP000238153">
    <property type="component" value="Unassembled WGS sequence"/>
</dbReference>
<dbReference type="EMBL" id="KF006347">
    <property type="protein sequence ID" value="AHX99865.1"/>
    <property type="molecule type" value="Genomic_DNA"/>
</dbReference>
<dbReference type="EMBL" id="VJMP01000002">
    <property type="protein sequence ID" value="TRL78720.1"/>
    <property type="molecule type" value="Genomic_DNA"/>
</dbReference>
<evidence type="ECO:0000313" key="6">
    <source>
        <dbReference type="EMBL" id="PPJ76090.1"/>
    </source>
</evidence>
<name>A0A023UG85_STAHA</name>
<dbReference type="InterPro" id="IPR000551">
    <property type="entry name" value="MerR-type_HTH_dom"/>
</dbReference>
<evidence type="ECO:0000313" key="10">
    <source>
        <dbReference type="Proteomes" id="UP001269271"/>
    </source>
</evidence>
<sequence length="143" mass="16831">MNTKEVVEFMGLSQDTLRYYEKVGAIPPVERNQNGYRDYRTNDLNWIYLVKNLRLAGVKIELLIEFCKLGQLPSNEDTQQRQKEILNEQLSELDAKLEVMHKARNLLKYKIDTYDSHLAQFNAGELSKDNVDKLWEKPEIVNR</sequence>
<organism evidence="4">
    <name type="scientific">Staphylococcus haemolyticus</name>
    <dbReference type="NCBI Taxonomy" id="1283"/>
    <lineage>
        <taxon>Bacteria</taxon>
        <taxon>Bacillati</taxon>
        <taxon>Bacillota</taxon>
        <taxon>Bacilli</taxon>
        <taxon>Bacillales</taxon>
        <taxon>Staphylococcaceae</taxon>
        <taxon>Staphylococcus</taxon>
    </lineage>
</organism>
<dbReference type="Gene3D" id="1.10.1660.10">
    <property type="match status" value="1"/>
</dbReference>